<dbReference type="InterPro" id="IPR009057">
    <property type="entry name" value="Homeodomain-like_sf"/>
</dbReference>
<evidence type="ECO:0000313" key="5">
    <source>
        <dbReference type="EMBL" id="KFX74459.1"/>
    </source>
</evidence>
<protein>
    <submittedName>
        <fullName evidence="5">AraC family transcriptional regulator</fullName>
    </submittedName>
</protein>
<proteinExistence type="predicted"/>
<sequence length="283" mass="32893">MGKTLGQILMDEARQTGLQEWMKKVQVAVRQTDVKNPVTWMALERLSRDEDNMPCLVKLLKEHCPCPSLKTQEEPAYLILAAYHNDNDSLGYLLDTMKVYIKKKDHDGILFLCRMQAAINDNEDYPHLNGLYNELTGYLLSCRRDRVKEYRKGNIPVFSEAYLQVAEKYLPHLKEYSFRDKVMAAFPTAKTVTELAEKCGCAVNTFERRFKEEFGAAPRKWMMEQKAKRVVTLLTHTNLPMKEIAGDCGFESSNYFWDFCRRNLNATPTQIREGFMDEQKFVD</sequence>
<dbReference type="PANTHER" id="PTHR43280">
    <property type="entry name" value="ARAC-FAMILY TRANSCRIPTIONAL REGULATOR"/>
    <property type="match status" value="1"/>
</dbReference>
<organism evidence="5">
    <name type="scientific">Bacteroides fragilis</name>
    <dbReference type="NCBI Taxonomy" id="817"/>
    <lineage>
        <taxon>Bacteria</taxon>
        <taxon>Pseudomonadati</taxon>
        <taxon>Bacteroidota</taxon>
        <taxon>Bacteroidia</taxon>
        <taxon>Bacteroidales</taxon>
        <taxon>Bacteroidaceae</taxon>
        <taxon>Bacteroides</taxon>
    </lineage>
</organism>
<evidence type="ECO:0000256" key="1">
    <source>
        <dbReference type="ARBA" id="ARBA00023015"/>
    </source>
</evidence>
<reference evidence="5" key="2">
    <citation type="submission" date="2014-07" db="EMBL/GenBank/DDBJ databases">
        <title>Genetics and epidemiology of antimicrobial resistance in B. fragilis group.</title>
        <authorList>
            <person name="Sydenham T.V."/>
            <person name="Hasman H."/>
            <person name="Kemp M."/>
            <person name="Justesen U.S."/>
        </authorList>
    </citation>
    <scope>NUCLEOTIDE SEQUENCE [LARGE SCALE GENOMIC DNA]</scope>
    <source>
        <strain evidence="5">DCMOUH0018B</strain>
    </source>
</reference>
<dbReference type="PANTHER" id="PTHR43280:SF2">
    <property type="entry name" value="HTH-TYPE TRANSCRIPTIONAL REGULATOR EXSA"/>
    <property type="match status" value="1"/>
</dbReference>
<dbReference type="SUPFAM" id="SSF46689">
    <property type="entry name" value="Homeodomain-like"/>
    <property type="match status" value="1"/>
</dbReference>
<gene>
    <name evidence="5" type="ORF">EE52_0212360</name>
</gene>
<evidence type="ECO:0000259" key="4">
    <source>
        <dbReference type="PROSITE" id="PS01124"/>
    </source>
</evidence>
<evidence type="ECO:0000256" key="2">
    <source>
        <dbReference type="ARBA" id="ARBA00023125"/>
    </source>
</evidence>
<dbReference type="SMART" id="SM00342">
    <property type="entry name" value="HTH_ARAC"/>
    <property type="match status" value="1"/>
</dbReference>
<comment type="caution">
    <text evidence="5">The sequence shown here is derived from an EMBL/GenBank/DDBJ whole genome shotgun (WGS) entry which is preliminary data.</text>
</comment>
<dbReference type="Pfam" id="PF12833">
    <property type="entry name" value="HTH_18"/>
    <property type="match status" value="1"/>
</dbReference>
<dbReference type="EMBL" id="JMZZ02000148">
    <property type="protein sequence ID" value="KFX74459.1"/>
    <property type="molecule type" value="Genomic_DNA"/>
</dbReference>
<reference evidence="5" key="1">
    <citation type="book" date="2014" name="THE 24TH EUROPEAN CONGRESS OF CLINICAL MICROBIOLOGY AND INFECTIOUS DISEASES" publisher="ECCMID 2014" city="Barcelona, Spain">
        <title>Identification of resistance genes in three multidrug-resistant Bacteroides fragilis isolates by whole genome sequencing.</title>
        <editorList>
            <person name="Unknown"/>
            <person name="A."/>
        </editorList>
        <authorList>
            <person name="Sydenham T.V."/>
            <person name="Hasman H."/>
            <person name="Wang M."/>
            <person name="Soki J."/>
            <person name="Nagy E."/>
            <person name="Justesen U.S."/>
        </authorList>
    </citation>
    <scope>NUCLEOTIDE SEQUENCE</scope>
    <source>
        <strain evidence="5">DCMOUH0018B</strain>
    </source>
</reference>
<evidence type="ECO:0000256" key="3">
    <source>
        <dbReference type="ARBA" id="ARBA00023163"/>
    </source>
</evidence>
<dbReference type="RefSeq" id="WP_044300600.1">
    <property type="nucleotide sequence ID" value="NZ_CP036542.1"/>
</dbReference>
<dbReference type="AlphaFoldDB" id="A0A0I9UQ99"/>
<dbReference type="InterPro" id="IPR018060">
    <property type="entry name" value="HTH_AraC"/>
</dbReference>
<feature type="domain" description="HTH araC/xylS-type" evidence="4">
    <location>
        <begin position="191"/>
        <end position="274"/>
    </location>
</feature>
<dbReference type="GO" id="GO:0043565">
    <property type="term" value="F:sequence-specific DNA binding"/>
    <property type="evidence" value="ECO:0007669"/>
    <property type="project" value="InterPro"/>
</dbReference>
<dbReference type="PROSITE" id="PS01124">
    <property type="entry name" value="HTH_ARAC_FAMILY_2"/>
    <property type="match status" value="1"/>
</dbReference>
<dbReference type="PATRIC" id="fig|817.53.peg.2551"/>
<dbReference type="Gene3D" id="1.10.10.60">
    <property type="entry name" value="Homeodomain-like"/>
    <property type="match status" value="1"/>
</dbReference>
<keyword evidence="3" id="KW-0804">Transcription</keyword>
<keyword evidence="1" id="KW-0805">Transcription regulation</keyword>
<name>A0A0I9UQ99_BACFG</name>
<keyword evidence="2" id="KW-0238">DNA-binding</keyword>
<accession>A0A0I9UQ99</accession>
<dbReference type="GO" id="GO:0003700">
    <property type="term" value="F:DNA-binding transcription factor activity"/>
    <property type="evidence" value="ECO:0007669"/>
    <property type="project" value="InterPro"/>
</dbReference>